<name>A0AAW0ALP5_9AGAR</name>
<evidence type="ECO:0008006" key="4">
    <source>
        <dbReference type="Google" id="ProtNLM"/>
    </source>
</evidence>
<gene>
    <name evidence="2" type="ORF">R3P38DRAFT_3278111</name>
</gene>
<feature type="signal peptide" evidence="1">
    <location>
        <begin position="1"/>
        <end position="21"/>
    </location>
</feature>
<comment type="caution">
    <text evidence="2">The sequence shown here is derived from an EMBL/GenBank/DDBJ whole genome shotgun (WGS) entry which is preliminary data.</text>
</comment>
<dbReference type="Proteomes" id="UP001362999">
    <property type="component" value="Unassembled WGS sequence"/>
</dbReference>
<reference evidence="2 3" key="1">
    <citation type="journal article" date="2024" name="J Genomics">
        <title>Draft genome sequencing and assembly of Favolaschia claudopus CIRM-BRFM 2984 isolated from oak limbs.</title>
        <authorList>
            <person name="Navarro D."/>
            <person name="Drula E."/>
            <person name="Chaduli D."/>
            <person name="Cazenave R."/>
            <person name="Ahrendt S."/>
            <person name="Wang J."/>
            <person name="Lipzen A."/>
            <person name="Daum C."/>
            <person name="Barry K."/>
            <person name="Grigoriev I.V."/>
            <person name="Favel A."/>
            <person name="Rosso M.N."/>
            <person name="Martin F."/>
        </authorList>
    </citation>
    <scope>NUCLEOTIDE SEQUENCE [LARGE SCALE GENOMIC DNA]</scope>
    <source>
        <strain evidence="2 3">CIRM-BRFM 2984</strain>
    </source>
</reference>
<protein>
    <recommendedName>
        <fullName evidence="4">Hydrophobin</fullName>
    </recommendedName>
</protein>
<sequence>MMLKPLVLLASVLATLQVANGASFTEPPERLCCGDIIDSSTLDKTVLLLLALLDITPKTGLTVGVQCAPLVATCVGTTLSCEIALDGSLIGFKTKTVGLNCSPTTA</sequence>
<keyword evidence="3" id="KW-1185">Reference proteome</keyword>
<dbReference type="AlphaFoldDB" id="A0AAW0ALP5"/>
<accession>A0AAW0ALP5</accession>
<evidence type="ECO:0000256" key="1">
    <source>
        <dbReference type="SAM" id="SignalP"/>
    </source>
</evidence>
<evidence type="ECO:0000313" key="3">
    <source>
        <dbReference type="Proteomes" id="UP001362999"/>
    </source>
</evidence>
<proteinExistence type="predicted"/>
<organism evidence="2 3">
    <name type="scientific">Favolaschia claudopus</name>
    <dbReference type="NCBI Taxonomy" id="2862362"/>
    <lineage>
        <taxon>Eukaryota</taxon>
        <taxon>Fungi</taxon>
        <taxon>Dikarya</taxon>
        <taxon>Basidiomycota</taxon>
        <taxon>Agaricomycotina</taxon>
        <taxon>Agaricomycetes</taxon>
        <taxon>Agaricomycetidae</taxon>
        <taxon>Agaricales</taxon>
        <taxon>Marasmiineae</taxon>
        <taxon>Mycenaceae</taxon>
        <taxon>Favolaschia</taxon>
    </lineage>
</organism>
<dbReference type="EMBL" id="JAWWNJ010000060">
    <property type="protein sequence ID" value="KAK7013294.1"/>
    <property type="molecule type" value="Genomic_DNA"/>
</dbReference>
<evidence type="ECO:0000313" key="2">
    <source>
        <dbReference type="EMBL" id="KAK7013294.1"/>
    </source>
</evidence>
<feature type="chain" id="PRO_5043788105" description="Hydrophobin" evidence="1">
    <location>
        <begin position="22"/>
        <end position="106"/>
    </location>
</feature>
<keyword evidence="1" id="KW-0732">Signal</keyword>